<evidence type="ECO:0000256" key="4">
    <source>
        <dbReference type="ARBA" id="ARBA00022679"/>
    </source>
</evidence>
<evidence type="ECO:0000256" key="1">
    <source>
        <dbReference type="ARBA" id="ARBA00000900"/>
    </source>
</evidence>
<name>A0AAV2J5X5_KNICA</name>
<dbReference type="GO" id="GO:0006302">
    <property type="term" value="P:double-strand break repair"/>
    <property type="evidence" value="ECO:0007669"/>
    <property type="project" value="TreeGrafter"/>
</dbReference>
<keyword evidence="4" id="KW-0808">Transferase</keyword>
<keyword evidence="5" id="KW-0227">DNA damage</keyword>
<feature type="compositionally biased region" description="Basic residues" evidence="8">
    <location>
        <begin position="369"/>
        <end position="378"/>
    </location>
</feature>
<protein>
    <recommendedName>
        <fullName evidence="3">RING-type E3 ubiquitin transferase</fullName>
        <ecNumber evidence="3">2.3.2.27</ecNumber>
    </recommendedName>
</protein>
<dbReference type="PANTHER" id="PTHR23328">
    <property type="entry name" value="RING-TYPE DOMAIN-CONTAINING PROTEIN"/>
    <property type="match status" value="1"/>
</dbReference>
<keyword evidence="7" id="KW-0539">Nucleus</keyword>
<evidence type="ECO:0000256" key="8">
    <source>
        <dbReference type="SAM" id="MobiDB-lite"/>
    </source>
</evidence>
<dbReference type="InterPro" id="IPR051657">
    <property type="entry name" value="RNF168/RNF169_E3_ubiq-ligase"/>
</dbReference>
<organism evidence="9 10">
    <name type="scientific">Knipowitschia caucasica</name>
    <name type="common">Caucasian dwarf goby</name>
    <name type="synonym">Pomatoschistus caucasicus</name>
    <dbReference type="NCBI Taxonomy" id="637954"/>
    <lineage>
        <taxon>Eukaryota</taxon>
        <taxon>Metazoa</taxon>
        <taxon>Chordata</taxon>
        <taxon>Craniata</taxon>
        <taxon>Vertebrata</taxon>
        <taxon>Euteleostomi</taxon>
        <taxon>Actinopterygii</taxon>
        <taxon>Neopterygii</taxon>
        <taxon>Teleostei</taxon>
        <taxon>Neoteleostei</taxon>
        <taxon>Acanthomorphata</taxon>
        <taxon>Gobiaria</taxon>
        <taxon>Gobiiformes</taxon>
        <taxon>Gobioidei</taxon>
        <taxon>Gobiidae</taxon>
        <taxon>Gobiinae</taxon>
        <taxon>Knipowitschia</taxon>
    </lineage>
</organism>
<evidence type="ECO:0000256" key="2">
    <source>
        <dbReference type="ARBA" id="ARBA00004123"/>
    </source>
</evidence>
<evidence type="ECO:0000256" key="3">
    <source>
        <dbReference type="ARBA" id="ARBA00012483"/>
    </source>
</evidence>
<sequence>MDQADTGLQGVPGRREQSVPVSEICSPASERQGVSGRIEQSAPMSELCSAATEPGRREHSTPDSGPGQRAHSSCDPGRSISRGVADFLCPSERWRLEREEPHRANEHTNVLSDSENEEPISRRIRNISAFIRKTSSALSRGGQRSRSSEPVEEKKTVKVLLQPTILQVGAPLSLTAGILLSSENSRSVSAPLPPLRRLAWSAVMPASQWERGVVMPTSQGERGASSLVQSERSVSPDSNDSISEELNHFKPIVSSPCTPPRRLADGRIQEATVIKSTPRNLRGMGGATVGAWPQSSVLMQKWRQIELDRQLVTAAMERRCAVSVATLTSPVTNSRNQRRRKFTRAEEVPRKVHKPHGRHEPDALEVRSNRKRQHRAVQRLRPQANDNAVVNAKPRSYDKLSAKANANAQERADRALALQLQRHFDGVPDPYFLRSANQSAEGRSLRRRHQRHKD</sequence>
<keyword evidence="10" id="KW-1185">Reference proteome</keyword>
<proteinExistence type="predicted"/>
<dbReference type="AlphaFoldDB" id="A0AAV2J5X5"/>
<feature type="region of interest" description="Disordered" evidence="8">
    <location>
        <begin position="135"/>
        <end position="154"/>
    </location>
</feature>
<feature type="region of interest" description="Disordered" evidence="8">
    <location>
        <begin position="217"/>
        <end position="241"/>
    </location>
</feature>
<comment type="subcellular location">
    <subcellularLocation>
        <location evidence="2">Nucleus</location>
    </subcellularLocation>
</comment>
<keyword evidence="6" id="KW-0833">Ubl conjugation pathway</keyword>
<evidence type="ECO:0000313" key="9">
    <source>
        <dbReference type="EMBL" id="CAL1571257.1"/>
    </source>
</evidence>
<dbReference type="Proteomes" id="UP001497482">
    <property type="component" value="Chromosome 10"/>
</dbReference>
<feature type="region of interest" description="Disordered" evidence="8">
    <location>
        <begin position="431"/>
        <end position="454"/>
    </location>
</feature>
<accession>A0AAV2J5X5</accession>
<feature type="region of interest" description="Disordered" evidence="8">
    <location>
        <begin position="1"/>
        <end position="82"/>
    </location>
</feature>
<dbReference type="GO" id="GO:0031491">
    <property type="term" value="F:nucleosome binding"/>
    <property type="evidence" value="ECO:0007669"/>
    <property type="project" value="TreeGrafter"/>
</dbReference>
<comment type="catalytic activity">
    <reaction evidence="1">
        <text>S-ubiquitinyl-[E2 ubiquitin-conjugating enzyme]-L-cysteine + [acceptor protein]-L-lysine = [E2 ubiquitin-conjugating enzyme]-L-cysteine + N(6)-ubiquitinyl-[acceptor protein]-L-lysine.</text>
        <dbReference type="EC" id="2.3.2.27"/>
    </reaction>
</comment>
<dbReference type="EC" id="2.3.2.27" evidence="3"/>
<dbReference type="EMBL" id="OZ035832">
    <property type="protein sequence ID" value="CAL1571257.1"/>
    <property type="molecule type" value="Genomic_DNA"/>
</dbReference>
<evidence type="ECO:0000256" key="5">
    <source>
        <dbReference type="ARBA" id="ARBA00022763"/>
    </source>
</evidence>
<dbReference type="GO" id="GO:0005634">
    <property type="term" value="C:nucleus"/>
    <property type="evidence" value="ECO:0007669"/>
    <property type="project" value="UniProtKB-SubCell"/>
</dbReference>
<dbReference type="GO" id="GO:0035861">
    <property type="term" value="C:site of double-strand break"/>
    <property type="evidence" value="ECO:0007669"/>
    <property type="project" value="TreeGrafter"/>
</dbReference>
<evidence type="ECO:0000256" key="7">
    <source>
        <dbReference type="ARBA" id="ARBA00023242"/>
    </source>
</evidence>
<feature type="compositionally biased region" description="Basic residues" evidence="8">
    <location>
        <begin position="445"/>
        <end position="454"/>
    </location>
</feature>
<feature type="compositionally biased region" description="Polar residues" evidence="8">
    <location>
        <begin position="135"/>
        <end position="145"/>
    </location>
</feature>
<dbReference type="PANTHER" id="PTHR23328:SF2">
    <property type="entry name" value="E3 UBIQUITIN-PROTEIN LIGASE RNF169"/>
    <property type="match status" value="1"/>
</dbReference>
<dbReference type="GO" id="GO:0061630">
    <property type="term" value="F:ubiquitin protein ligase activity"/>
    <property type="evidence" value="ECO:0007669"/>
    <property type="project" value="UniProtKB-EC"/>
</dbReference>
<gene>
    <name evidence="9" type="ORF">KC01_LOCUS3398</name>
</gene>
<feature type="compositionally biased region" description="Basic and acidic residues" evidence="8">
    <location>
        <begin position="358"/>
        <end position="368"/>
    </location>
</feature>
<reference evidence="9 10" key="1">
    <citation type="submission" date="2024-04" db="EMBL/GenBank/DDBJ databases">
        <authorList>
            <person name="Waldvogel A.-M."/>
            <person name="Schoenle A."/>
        </authorList>
    </citation>
    <scope>NUCLEOTIDE SEQUENCE [LARGE SCALE GENOMIC DNA]</scope>
</reference>
<evidence type="ECO:0000256" key="6">
    <source>
        <dbReference type="ARBA" id="ARBA00022786"/>
    </source>
</evidence>
<evidence type="ECO:0000313" key="10">
    <source>
        <dbReference type="Proteomes" id="UP001497482"/>
    </source>
</evidence>
<feature type="region of interest" description="Disordered" evidence="8">
    <location>
        <begin position="331"/>
        <end position="408"/>
    </location>
</feature>